<keyword evidence="3" id="KW-0238">DNA-binding</keyword>
<evidence type="ECO:0000256" key="4">
    <source>
        <dbReference type="ARBA" id="ARBA00023163"/>
    </source>
</evidence>
<dbReference type="InterPro" id="IPR036388">
    <property type="entry name" value="WH-like_DNA-bd_sf"/>
</dbReference>
<dbReference type="RefSeq" id="WP_048707501.1">
    <property type="nucleotide sequence ID" value="NZ_CP014646.1"/>
</dbReference>
<dbReference type="AlphaFoldDB" id="A0A127K8K8"/>
<gene>
    <name evidence="6" type="ORF">AC731_015840</name>
</gene>
<dbReference type="GO" id="GO:0032993">
    <property type="term" value="C:protein-DNA complex"/>
    <property type="evidence" value="ECO:0007669"/>
    <property type="project" value="TreeGrafter"/>
</dbReference>
<keyword evidence="2" id="KW-0805">Transcription regulation</keyword>
<organism evidence="6 7">
    <name type="scientific">Thauera humireducens</name>
    <dbReference type="NCBI Taxonomy" id="1134435"/>
    <lineage>
        <taxon>Bacteria</taxon>
        <taxon>Pseudomonadati</taxon>
        <taxon>Pseudomonadota</taxon>
        <taxon>Betaproteobacteria</taxon>
        <taxon>Rhodocyclales</taxon>
        <taxon>Zoogloeaceae</taxon>
        <taxon>Thauera</taxon>
    </lineage>
</organism>
<keyword evidence="7" id="KW-1185">Reference proteome</keyword>
<protein>
    <recommendedName>
        <fullName evidence="5">HTH lysR-type domain-containing protein</fullName>
    </recommendedName>
</protein>
<dbReference type="STRING" id="1134435.AC731_015840"/>
<dbReference type="InterPro" id="IPR036390">
    <property type="entry name" value="WH_DNA-bd_sf"/>
</dbReference>
<comment type="similarity">
    <text evidence="1">Belongs to the LysR transcriptional regulatory family.</text>
</comment>
<evidence type="ECO:0000256" key="1">
    <source>
        <dbReference type="ARBA" id="ARBA00009437"/>
    </source>
</evidence>
<evidence type="ECO:0000256" key="2">
    <source>
        <dbReference type="ARBA" id="ARBA00023015"/>
    </source>
</evidence>
<dbReference type="SUPFAM" id="SSF53850">
    <property type="entry name" value="Periplasmic binding protein-like II"/>
    <property type="match status" value="1"/>
</dbReference>
<dbReference type="Pfam" id="PF00126">
    <property type="entry name" value="HTH_1"/>
    <property type="match status" value="1"/>
</dbReference>
<dbReference type="PROSITE" id="PS50931">
    <property type="entry name" value="HTH_LYSR"/>
    <property type="match status" value="1"/>
</dbReference>
<reference evidence="7" key="1">
    <citation type="submission" date="2016-03" db="EMBL/GenBank/DDBJ databases">
        <authorList>
            <person name="Ma C."/>
            <person name="Zhou S."/>
            <person name="Yang G."/>
        </authorList>
    </citation>
    <scope>NUCLEOTIDE SEQUENCE [LARGE SCALE GENOMIC DNA]</scope>
    <source>
        <strain evidence="7">SgZ-1</strain>
    </source>
</reference>
<dbReference type="PANTHER" id="PTHR30346:SF0">
    <property type="entry name" value="HCA OPERON TRANSCRIPTIONAL ACTIVATOR HCAR"/>
    <property type="match status" value="1"/>
</dbReference>
<dbReference type="GO" id="GO:0003677">
    <property type="term" value="F:DNA binding"/>
    <property type="evidence" value="ECO:0007669"/>
    <property type="project" value="UniProtKB-KW"/>
</dbReference>
<accession>A0A127K8K8</accession>
<name>A0A127K8K8_9RHOO</name>
<dbReference type="CDD" id="cd08412">
    <property type="entry name" value="PBP2_PAO1_like"/>
    <property type="match status" value="1"/>
</dbReference>
<evidence type="ECO:0000313" key="7">
    <source>
        <dbReference type="Proteomes" id="UP000036902"/>
    </source>
</evidence>
<sequence length="305" mass="33147">MRYTFKQLEYFVAVAECGTIAGAAEKVHVSPPSISVAIAQLEEALEVRLFVRQPSGLQLTDAGSEVLSHTRALLEKAHGLQDFSGLAKGELRGKVTLGSFITLAPLVLPEICQSFAERHPAVSIELLEGSQDQLIGYLRRGIIDLAITYEMHIPQDLWFEPLAGLPPVVMVDANHRLATMSSVDIKELEGDPYILLDLPISRDYFLSIFEKSGVSPNVRMKTTHFEVVRSMVANGIGVSIGVVRPVNNAALDGKPIVSVPISNPLPVLNIGVLSRRSDFSQLASALKKQIQQLVTPSHVPGMTPL</sequence>
<dbReference type="InterPro" id="IPR000847">
    <property type="entry name" value="LysR_HTH_N"/>
</dbReference>
<dbReference type="PANTHER" id="PTHR30346">
    <property type="entry name" value="TRANSCRIPTIONAL DUAL REGULATOR HCAR-RELATED"/>
    <property type="match status" value="1"/>
</dbReference>
<feature type="domain" description="HTH lysR-type" evidence="5">
    <location>
        <begin position="1"/>
        <end position="60"/>
    </location>
</feature>
<dbReference type="Gene3D" id="1.10.10.10">
    <property type="entry name" value="Winged helix-like DNA-binding domain superfamily/Winged helix DNA-binding domain"/>
    <property type="match status" value="1"/>
</dbReference>
<dbReference type="EMBL" id="CP014646">
    <property type="protein sequence ID" value="AMO38277.1"/>
    <property type="molecule type" value="Genomic_DNA"/>
</dbReference>
<evidence type="ECO:0000256" key="3">
    <source>
        <dbReference type="ARBA" id="ARBA00023125"/>
    </source>
</evidence>
<dbReference type="SUPFAM" id="SSF46785">
    <property type="entry name" value="Winged helix' DNA-binding domain"/>
    <property type="match status" value="1"/>
</dbReference>
<keyword evidence="4" id="KW-0804">Transcription</keyword>
<dbReference type="GO" id="GO:0003700">
    <property type="term" value="F:DNA-binding transcription factor activity"/>
    <property type="evidence" value="ECO:0007669"/>
    <property type="project" value="InterPro"/>
</dbReference>
<dbReference type="KEGG" id="thu:AC731_015840"/>
<evidence type="ECO:0000259" key="5">
    <source>
        <dbReference type="PROSITE" id="PS50931"/>
    </source>
</evidence>
<dbReference type="FunFam" id="1.10.10.10:FF:000001">
    <property type="entry name" value="LysR family transcriptional regulator"/>
    <property type="match status" value="1"/>
</dbReference>
<dbReference type="Pfam" id="PF03466">
    <property type="entry name" value="LysR_substrate"/>
    <property type="match status" value="1"/>
</dbReference>
<dbReference type="Gene3D" id="3.40.190.10">
    <property type="entry name" value="Periplasmic binding protein-like II"/>
    <property type="match status" value="2"/>
</dbReference>
<dbReference type="PRINTS" id="PR00039">
    <property type="entry name" value="HTHLYSR"/>
</dbReference>
<proteinExistence type="inferred from homology"/>
<dbReference type="InterPro" id="IPR005119">
    <property type="entry name" value="LysR_subst-bd"/>
</dbReference>
<dbReference type="Proteomes" id="UP000036902">
    <property type="component" value="Chromosome"/>
</dbReference>
<evidence type="ECO:0000313" key="6">
    <source>
        <dbReference type="EMBL" id="AMO38277.1"/>
    </source>
</evidence>